<protein>
    <submittedName>
        <fullName evidence="1">Uncharacterized protein</fullName>
    </submittedName>
</protein>
<reference evidence="1 2" key="2">
    <citation type="submission" date="2018-06" db="EMBL/GenBank/DDBJ databases">
        <title>Metagenomic assembly of (sub)arctic Cyanobacteria and their associated microbiome from non-axenic cultures.</title>
        <authorList>
            <person name="Baurain D."/>
        </authorList>
    </citation>
    <scope>NUCLEOTIDE SEQUENCE [LARGE SCALE GENOMIC DNA]</scope>
    <source>
        <strain evidence="1">ULC027bin1</strain>
    </source>
</reference>
<evidence type="ECO:0000313" key="2">
    <source>
        <dbReference type="Proteomes" id="UP000249794"/>
    </source>
</evidence>
<dbReference type="EMBL" id="QBMP01000003">
    <property type="protein sequence ID" value="PZO61206.1"/>
    <property type="molecule type" value="Genomic_DNA"/>
</dbReference>
<organism evidence="1 2">
    <name type="scientific">Phormidesmis priestleyi</name>
    <dbReference type="NCBI Taxonomy" id="268141"/>
    <lineage>
        <taxon>Bacteria</taxon>
        <taxon>Bacillati</taxon>
        <taxon>Cyanobacteriota</taxon>
        <taxon>Cyanophyceae</taxon>
        <taxon>Leptolyngbyales</taxon>
        <taxon>Leptolyngbyaceae</taxon>
        <taxon>Phormidesmis</taxon>
    </lineage>
</organism>
<gene>
    <name evidence="1" type="ORF">DCF15_00630</name>
</gene>
<dbReference type="Proteomes" id="UP000249794">
    <property type="component" value="Unassembled WGS sequence"/>
</dbReference>
<comment type="caution">
    <text evidence="1">The sequence shown here is derived from an EMBL/GenBank/DDBJ whole genome shotgun (WGS) entry which is preliminary data.</text>
</comment>
<sequence>MAINPYEPELAKRKKAFEIAYSQLSKYMNELRHHGSEFRQQMESVDEALKDYRDTGYALAEWIEQEPES</sequence>
<reference evidence="2" key="1">
    <citation type="submission" date="2018-04" db="EMBL/GenBank/DDBJ databases">
        <authorList>
            <person name="Cornet L."/>
        </authorList>
    </citation>
    <scope>NUCLEOTIDE SEQUENCE [LARGE SCALE GENOMIC DNA]</scope>
</reference>
<dbReference type="AlphaFoldDB" id="A0A2W4XV61"/>
<name>A0A2W4XV61_9CYAN</name>
<accession>A0A2W4XV61</accession>
<evidence type="ECO:0000313" key="1">
    <source>
        <dbReference type="EMBL" id="PZO61206.1"/>
    </source>
</evidence>
<proteinExistence type="predicted"/>